<comment type="caution">
    <text evidence="1">The sequence shown here is derived from an EMBL/GenBank/DDBJ whole genome shotgun (WGS) entry which is preliminary data.</text>
</comment>
<organism evidence="1 2">
    <name type="scientific">Cytobacillus firmus DS1</name>
    <dbReference type="NCBI Taxonomy" id="1307436"/>
    <lineage>
        <taxon>Bacteria</taxon>
        <taxon>Bacillati</taxon>
        <taxon>Bacillota</taxon>
        <taxon>Bacilli</taxon>
        <taxon>Bacillales</taxon>
        <taxon>Bacillaceae</taxon>
        <taxon>Cytobacillus</taxon>
    </lineage>
</organism>
<reference evidence="2" key="1">
    <citation type="submission" date="2013-03" db="EMBL/GenBank/DDBJ databases">
        <title>Draft genome sequence of Bacillus firmus DS1.</title>
        <authorList>
            <person name="Peng D."/>
            <person name="Zhu L."/>
            <person name="Sun M."/>
        </authorList>
    </citation>
    <scope>NUCLEOTIDE SEQUENCE [LARGE SCALE GENOMIC DNA]</scope>
    <source>
        <strain evidence="2">DS1</strain>
    </source>
</reference>
<dbReference type="OrthoDB" id="2887155at2"/>
<evidence type="ECO:0000313" key="1">
    <source>
        <dbReference type="EMBL" id="EWG11500.1"/>
    </source>
</evidence>
<gene>
    <name evidence="1" type="ORF">PBF_08108</name>
</gene>
<protein>
    <submittedName>
        <fullName evidence="1">Uncharacterized protein</fullName>
    </submittedName>
</protein>
<reference evidence="1 2" key="2">
    <citation type="journal article" date="2016" name="Sci. Rep.">
        <title>A novel serine protease, Sep1, from Bacillus firmus DS-1 has nematicidal activity and degrades multiple intestinal-associated nematode proteins.</title>
        <authorList>
            <person name="Geng C."/>
            <person name="Nie X."/>
            <person name="Tang Z."/>
            <person name="Zhang Y."/>
            <person name="Lin J."/>
            <person name="Sun M."/>
            <person name="Peng D."/>
        </authorList>
    </citation>
    <scope>NUCLEOTIDE SEQUENCE [LARGE SCALE GENOMIC DNA]</scope>
    <source>
        <strain evidence="1 2">DS1</strain>
    </source>
</reference>
<sequence length="79" mass="9484">MDKDKQERLRFLEEQLLWSMKRARVLDEIEAKLQEMKRIAEYALEGEISYSEGEALNVRLIELKEDVISLKQKLDMDFH</sequence>
<proteinExistence type="predicted"/>
<evidence type="ECO:0000313" key="2">
    <source>
        <dbReference type="Proteomes" id="UP000019270"/>
    </source>
</evidence>
<dbReference type="RefSeq" id="WP_035329183.1">
    <property type="nucleotide sequence ID" value="NZ_APVL01000005.1"/>
</dbReference>
<dbReference type="PATRIC" id="fig|1307436.3.peg.1719"/>
<dbReference type="AlphaFoldDB" id="W7KVJ4"/>
<dbReference type="Proteomes" id="UP000019270">
    <property type="component" value="Unassembled WGS sequence"/>
</dbReference>
<accession>W7KVJ4</accession>
<name>W7KVJ4_CYTFI</name>
<dbReference type="EMBL" id="APVL01000005">
    <property type="protein sequence ID" value="EWG11500.1"/>
    <property type="molecule type" value="Genomic_DNA"/>
</dbReference>
<dbReference type="eggNOG" id="ENOG502ZJ25">
    <property type="taxonomic scope" value="Bacteria"/>
</dbReference>